<reference evidence="2 3" key="1">
    <citation type="submission" date="2017-12" db="EMBL/GenBank/DDBJ databases">
        <authorList>
            <consortium name="DOE Joint Genome Institute"/>
            <person name="Haridas S."/>
            <person name="Kjaerbolling I."/>
            <person name="Vesth T.C."/>
            <person name="Frisvad J.C."/>
            <person name="Nybo J.L."/>
            <person name="Theobald S."/>
            <person name="Kuo A."/>
            <person name="Bowyer P."/>
            <person name="Matsuda Y."/>
            <person name="Mondo S."/>
            <person name="Lyhne E.K."/>
            <person name="Kogle M.E."/>
            <person name="Clum A."/>
            <person name="Lipzen A."/>
            <person name="Salamov A."/>
            <person name="Ngan C.Y."/>
            <person name="Daum C."/>
            <person name="Chiniquy J."/>
            <person name="Barry K."/>
            <person name="LaButti K."/>
            <person name="Simmons B.A."/>
            <person name="Magnuson J.K."/>
            <person name="Mortensen U.H."/>
            <person name="Larsen T.O."/>
            <person name="Grigoriev I.V."/>
            <person name="Baker S.E."/>
            <person name="Andersen M.R."/>
            <person name="Nordberg H.P."/>
            <person name="Cantor M.N."/>
            <person name="Hua S.X."/>
        </authorList>
    </citation>
    <scope>NUCLEOTIDE SEQUENCE [LARGE SCALE GENOMIC DNA]</scope>
    <source>
        <strain evidence="2 3">CBS 102.13</strain>
    </source>
</reference>
<dbReference type="AlphaFoldDB" id="A0A2I2FN71"/>
<evidence type="ECO:0000313" key="3">
    <source>
        <dbReference type="Proteomes" id="UP000234585"/>
    </source>
</evidence>
<dbReference type="EMBL" id="KZ559118">
    <property type="protein sequence ID" value="PLB42065.1"/>
    <property type="molecule type" value="Genomic_DNA"/>
</dbReference>
<dbReference type="STRING" id="41067.A0A2I2FN71"/>
<dbReference type="Proteomes" id="UP000234585">
    <property type="component" value="Unassembled WGS sequence"/>
</dbReference>
<feature type="compositionally biased region" description="Basic residues" evidence="1">
    <location>
        <begin position="73"/>
        <end position="82"/>
    </location>
</feature>
<feature type="region of interest" description="Disordered" evidence="1">
    <location>
        <begin position="135"/>
        <end position="172"/>
    </location>
</feature>
<feature type="compositionally biased region" description="Polar residues" evidence="1">
    <location>
        <begin position="1"/>
        <end position="14"/>
    </location>
</feature>
<accession>A0A2I2FN71</accession>
<feature type="compositionally biased region" description="Polar residues" evidence="1">
    <location>
        <begin position="52"/>
        <end position="65"/>
    </location>
</feature>
<name>A0A2I2FN71_ASPCN</name>
<dbReference type="RefSeq" id="XP_024676077.1">
    <property type="nucleotide sequence ID" value="XM_024815722.1"/>
</dbReference>
<organism evidence="2 3">
    <name type="scientific">Aspergillus candidus</name>
    <dbReference type="NCBI Taxonomy" id="41067"/>
    <lineage>
        <taxon>Eukaryota</taxon>
        <taxon>Fungi</taxon>
        <taxon>Dikarya</taxon>
        <taxon>Ascomycota</taxon>
        <taxon>Pezizomycotina</taxon>
        <taxon>Eurotiomycetes</taxon>
        <taxon>Eurotiomycetidae</taxon>
        <taxon>Eurotiales</taxon>
        <taxon>Aspergillaceae</taxon>
        <taxon>Aspergillus</taxon>
        <taxon>Aspergillus subgen. Circumdati</taxon>
    </lineage>
</organism>
<gene>
    <name evidence="2" type="ORF">BDW47DRAFT_121855</name>
</gene>
<evidence type="ECO:0000313" key="2">
    <source>
        <dbReference type="EMBL" id="PLB42065.1"/>
    </source>
</evidence>
<evidence type="ECO:0000256" key="1">
    <source>
        <dbReference type="SAM" id="MobiDB-lite"/>
    </source>
</evidence>
<keyword evidence="3" id="KW-1185">Reference proteome</keyword>
<sequence length="453" mass="50652">MDSSPEVESSTVPGSQYDLGSVVHLPPPIVKPKTGLLSGANTPKNKKKKTSDPQWDSKGTSSDDASSGEFFFKRHGPQKKRKMGSDDEDMSRSKLKKKKRVDPTFVLDHAENTDDDGDGAKQDEKEKGTVISALGNFLRGAQASPTPKKRKPSYNRAAGAQGGDEEDTPTHDFRISKNETADMVFDFSLERSKRLADAISLPENLYTQVERDLFGRLAMRGFEPILPSQWKFDFQTLPESLFPAAGEDFEPLVQALGGSEFYASKSMNDLFSLGGRVRDCSILKKRPELLIEREIKRYIRWAVFDAHLLFDRDSIPMYAIHPHRVGDSIINGVKRLDQRLKALAARHSDESSARSYPNDDSPLCPVFTGFLICGPILTIMTYSADPRDRTETTDSNFISQFDLGEWGQDVWNSLALVITVMHIRRTMLQLAERGLGGIYRAEGYMVSDTDEDL</sequence>
<feature type="region of interest" description="Disordered" evidence="1">
    <location>
        <begin position="1"/>
        <end position="123"/>
    </location>
</feature>
<protein>
    <submittedName>
        <fullName evidence="2">Uncharacterized protein</fullName>
    </submittedName>
</protein>
<proteinExistence type="predicted"/>
<feature type="compositionally biased region" description="Basic and acidic residues" evidence="1">
    <location>
        <begin position="108"/>
        <end position="123"/>
    </location>
</feature>
<dbReference type="OrthoDB" id="5286775at2759"/>
<dbReference type="GeneID" id="36522882"/>